<evidence type="ECO:0000313" key="1">
    <source>
        <dbReference type="EMBL" id="KAG9241588.1"/>
    </source>
</evidence>
<keyword evidence="2" id="KW-1185">Reference proteome</keyword>
<sequence length="350" mass="40075">MGSASSRFATRWWEAEAQRKVVTTKNTGKVEVICSLIPGVDEAAMVGYLRERSDLDTLFQNLSRDQHADPSNLPVDFKANELWRVLQMPLEYSGSPWDWNWRPPLEGVPSKIAADFHATVCQAIFRIPFSDSVKYALGYTTKARFLNNLLDGVFDIRDNLRTEYRDCPSIQEIYVEVEKALNQGHHPLAHWIVASSLNQRAGAPYDAFAANFDQIKRIFASRNFNVVLKRLAALDWRFAHGSQMYNWQKWSTDLDFWQCVDGVLWSGKFTTPLVPPHSSSEDRDERLRFLDGFKTDAKDRAWGSWSKVVSLMNRLIVQERNSGGRESQYSVKKGLLMSMSLPKDSPMISR</sequence>
<dbReference type="EMBL" id="MU254188">
    <property type="protein sequence ID" value="KAG9241588.1"/>
    <property type="molecule type" value="Genomic_DNA"/>
</dbReference>
<accession>A0A9P8CC36</accession>
<comment type="caution">
    <text evidence="1">The sequence shown here is derived from an EMBL/GenBank/DDBJ whole genome shotgun (WGS) entry which is preliminary data.</text>
</comment>
<reference evidence="1" key="1">
    <citation type="journal article" date="2021" name="IMA Fungus">
        <title>Genomic characterization of three marine fungi, including Emericellopsis atlantica sp. nov. with signatures of a generalist lifestyle and marine biomass degradation.</title>
        <authorList>
            <person name="Hagestad O.C."/>
            <person name="Hou L."/>
            <person name="Andersen J.H."/>
            <person name="Hansen E.H."/>
            <person name="Altermark B."/>
            <person name="Li C."/>
            <person name="Kuhnert E."/>
            <person name="Cox R.J."/>
            <person name="Crous P.W."/>
            <person name="Spatafora J.W."/>
            <person name="Lail K."/>
            <person name="Amirebrahimi M."/>
            <person name="Lipzen A."/>
            <person name="Pangilinan J."/>
            <person name="Andreopoulos W."/>
            <person name="Hayes R.D."/>
            <person name="Ng V."/>
            <person name="Grigoriev I.V."/>
            <person name="Jackson S.A."/>
            <person name="Sutton T.D.S."/>
            <person name="Dobson A.D.W."/>
            <person name="Rama T."/>
        </authorList>
    </citation>
    <scope>NUCLEOTIDE SEQUENCE</scope>
    <source>
        <strain evidence="1">TRa3180A</strain>
    </source>
</reference>
<protein>
    <submittedName>
        <fullName evidence="1">Uncharacterized protein</fullName>
    </submittedName>
</protein>
<dbReference type="OrthoDB" id="3558742at2759"/>
<proteinExistence type="predicted"/>
<gene>
    <name evidence="1" type="ORF">BJ878DRAFT_545095</name>
</gene>
<organism evidence="1 2">
    <name type="scientific">Calycina marina</name>
    <dbReference type="NCBI Taxonomy" id="1763456"/>
    <lineage>
        <taxon>Eukaryota</taxon>
        <taxon>Fungi</taxon>
        <taxon>Dikarya</taxon>
        <taxon>Ascomycota</taxon>
        <taxon>Pezizomycotina</taxon>
        <taxon>Leotiomycetes</taxon>
        <taxon>Helotiales</taxon>
        <taxon>Pezizellaceae</taxon>
        <taxon>Calycina</taxon>
    </lineage>
</organism>
<name>A0A9P8CC36_9HELO</name>
<evidence type="ECO:0000313" key="2">
    <source>
        <dbReference type="Proteomes" id="UP000887226"/>
    </source>
</evidence>
<dbReference type="Proteomes" id="UP000887226">
    <property type="component" value="Unassembled WGS sequence"/>
</dbReference>
<dbReference type="AlphaFoldDB" id="A0A9P8CC36"/>